<dbReference type="AlphaFoldDB" id="A0A0R0B5Z3"/>
<accession>A0A0R0B5Z3</accession>
<dbReference type="OrthoDB" id="6053588at2"/>
<comment type="caution">
    <text evidence="2">The sequence shown here is derived from an EMBL/GenBank/DDBJ whole genome shotgun (WGS) entry which is preliminary data.</text>
</comment>
<reference evidence="2 3" key="1">
    <citation type="journal article" date="2016" name="Front. Microbiol.">
        <title>Genome Sequence of Type Strains of Genus Stenotrophomonas.</title>
        <authorList>
            <person name="Patil P.P."/>
            <person name="Midha S."/>
            <person name="Kumar S."/>
            <person name="Patil P.B."/>
        </authorList>
    </citation>
    <scope>NUCLEOTIDE SEQUENCE [LARGE SCALE GENOMIC DNA]</scope>
    <source>
        <strain evidence="2 3">LMG 978</strain>
    </source>
</reference>
<gene>
    <name evidence="2" type="ORF">ARC23_04165</name>
</gene>
<keyword evidence="3" id="KW-1185">Reference proteome</keyword>
<proteinExistence type="predicted"/>
<sequence>MCTSRQIIDPGGLLFGDKTGKYADPLGITKTAVGDPTGRVRRARKEAEDERRTYASSGASSVAYRSLAPTTTALGGTAPRNTVLGGG</sequence>
<dbReference type="Proteomes" id="UP000051757">
    <property type="component" value="Unassembled WGS sequence"/>
</dbReference>
<evidence type="ECO:0000313" key="3">
    <source>
        <dbReference type="Proteomes" id="UP000051757"/>
    </source>
</evidence>
<organism evidence="2 3">
    <name type="scientific">Stenotrophomonas beteli</name>
    <dbReference type="NCBI Taxonomy" id="3384461"/>
    <lineage>
        <taxon>Bacteria</taxon>
        <taxon>Pseudomonadati</taxon>
        <taxon>Pseudomonadota</taxon>
        <taxon>Gammaproteobacteria</taxon>
        <taxon>Lysobacterales</taxon>
        <taxon>Lysobacteraceae</taxon>
        <taxon>Stenotrophomonas</taxon>
        <taxon>Stenotrophomonas maltophilia group</taxon>
    </lineage>
</organism>
<dbReference type="EMBL" id="LLXV01000013">
    <property type="protein sequence ID" value="KRG52700.1"/>
    <property type="molecule type" value="Genomic_DNA"/>
</dbReference>
<name>A0A0R0B5Z3_9GAMM</name>
<evidence type="ECO:0000313" key="2">
    <source>
        <dbReference type="EMBL" id="KRG52700.1"/>
    </source>
</evidence>
<evidence type="ECO:0000256" key="1">
    <source>
        <dbReference type="SAM" id="MobiDB-lite"/>
    </source>
</evidence>
<protein>
    <submittedName>
        <fullName evidence="2">Uncharacterized protein</fullName>
    </submittedName>
</protein>
<dbReference type="RefSeq" id="WP_049446574.1">
    <property type="nucleotide sequence ID" value="NZ_CP022053.2"/>
</dbReference>
<feature type="region of interest" description="Disordered" evidence="1">
    <location>
        <begin position="33"/>
        <end position="60"/>
    </location>
</feature>